<accession>A0ABV0J9M8</accession>
<evidence type="ECO:0000313" key="4">
    <source>
        <dbReference type="EMBL" id="MEP0817731.1"/>
    </source>
</evidence>
<dbReference type="Pfam" id="PF13673">
    <property type="entry name" value="Acetyltransf_10"/>
    <property type="match status" value="1"/>
</dbReference>
<dbReference type="RefSeq" id="WP_190434396.1">
    <property type="nucleotide sequence ID" value="NZ_JAMPKM010000006.1"/>
</dbReference>
<proteinExistence type="predicted"/>
<dbReference type="Gene3D" id="3.40.630.30">
    <property type="match status" value="1"/>
</dbReference>
<dbReference type="EMBL" id="JAMPKM010000006">
    <property type="protein sequence ID" value="MEP0817731.1"/>
    <property type="molecule type" value="Genomic_DNA"/>
</dbReference>
<sequence>MENLKLTIVTYTKAQVSIQAIRYLVFQVEQKVDPALDFDGLDPESQHILASVDSQPIGTTRLRYLDEQTVKIERLAVLPEFRGQKIGRRIMEAALEFLTQSKVKTVQLHAQFYVKDLYQKLGFTQVGDVFEEAGILHVKMKKKLHD</sequence>
<gene>
    <name evidence="4" type="ORF">NC998_11565</name>
</gene>
<name>A0ABV0J9M8_9CYAN</name>
<organism evidence="4 5">
    <name type="scientific">Trichocoleus desertorum GB2-A4</name>
    <dbReference type="NCBI Taxonomy" id="2933944"/>
    <lineage>
        <taxon>Bacteria</taxon>
        <taxon>Bacillati</taxon>
        <taxon>Cyanobacteriota</taxon>
        <taxon>Cyanophyceae</taxon>
        <taxon>Leptolyngbyales</taxon>
        <taxon>Trichocoleusaceae</taxon>
        <taxon>Trichocoleus</taxon>
    </lineage>
</organism>
<reference evidence="4 5" key="1">
    <citation type="submission" date="2022-04" db="EMBL/GenBank/DDBJ databases">
        <title>Positive selection, recombination, and allopatry shape intraspecific diversity of widespread and dominant cyanobacteria.</title>
        <authorList>
            <person name="Wei J."/>
            <person name="Shu W."/>
            <person name="Hu C."/>
        </authorList>
    </citation>
    <scope>NUCLEOTIDE SEQUENCE [LARGE SCALE GENOMIC DNA]</scope>
    <source>
        <strain evidence="4 5">GB2-A4</strain>
    </source>
</reference>
<dbReference type="InterPro" id="IPR000182">
    <property type="entry name" value="GNAT_dom"/>
</dbReference>
<comment type="caution">
    <text evidence="4">The sequence shown here is derived from an EMBL/GenBank/DDBJ whole genome shotgun (WGS) entry which is preliminary data.</text>
</comment>
<dbReference type="SUPFAM" id="SSF55729">
    <property type="entry name" value="Acyl-CoA N-acyltransferases (Nat)"/>
    <property type="match status" value="1"/>
</dbReference>
<dbReference type="PROSITE" id="PS51186">
    <property type="entry name" value="GNAT"/>
    <property type="match status" value="1"/>
</dbReference>
<dbReference type="InterPro" id="IPR050832">
    <property type="entry name" value="Bact_Acetyltransf"/>
</dbReference>
<keyword evidence="2 4" id="KW-0012">Acyltransferase</keyword>
<evidence type="ECO:0000313" key="5">
    <source>
        <dbReference type="Proteomes" id="UP001464891"/>
    </source>
</evidence>
<dbReference type="InterPro" id="IPR016181">
    <property type="entry name" value="Acyl_CoA_acyltransferase"/>
</dbReference>
<protein>
    <submittedName>
        <fullName evidence="4">GNAT family N-acetyltransferase</fullName>
        <ecNumber evidence="4">2.3.1.-</ecNumber>
    </submittedName>
</protein>
<dbReference type="GO" id="GO:0016746">
    <property type="term" value="F:acyltransferase activity"/>
    <property type="evidence" value="ECO:0007669"/>
    <property type="project" value="UniProtKB-KW"/>
</dbReference>
<feature type="domain" description="N-acetyltransferase" evidence="3">
    <location>
        <begin position="6"/>
        <end position="145"/>
    </location>
</feature>
<keyword evidence="1 4" id="KW-0808">Transferase</keyword>
<evidence type="ECO:0000259" key="3">
    <source>
        <dbReference type="PROSITE" id="PS51186"/>
    </source>
</evidence>
<dbReference type="PANTHER" id="PTHR43877:SF1">
    <property type="entry name" value="ACETYLTRANSFERASE"/>
    <property type="match status" value="1"/>
</dbReference>
<dbReference type="PANTHER" id="PTHR43877">
    <property type="entry name" value="AMINOALKYLPHOSPHONATE N-ACETYLTRANSFERASE-RELATED-RELATED"/>
    <property type="match status" value="1"/>
</dbReference>
<dbReference type="EC" id="2.3.1.-" evidence="4"/>
<keyword evidence="5" id="KW-1185">Reference proteome</keyword>
<dbReference type="Proteomes" id="UP001464891">
    <property type="component" value="Unassembled WGS sequence"/>
</dbReference>
<evidence type="ECO:0000256" key="1">
    <source>
        <dbReference type="ARBA" id="ARBA00022679"/>
    </source>
</evidence>
<evidence type="ECO:0000256" key="2">
    <source>
        <dbReference type="ARBA" id="ARBA00023315"/>
    </source>
</evidence>
<dbReference type="CDD" id="cd04301">
    <property type="entry name" value="NAT_SF"/>
    <property type="match status" value="1"/>
</dbReference>